<dbReference type="Proteomes" id="UP000007350">
    <property type="component" value="Unassembled WGS sequence"/>
</dbReference>
<comment type="subcellular location">
    <subcellularLocation>
        <location evidence="1">Nucleus</location>
    </subcellularLocation>
</comment>
<dbReference type="GO" id="GO:0003729">
    <property type="term" value="F:mRNA binding"/>
    <property type="evidence" value="ECO:0007669"/>
    <property type="project" value="TreeGrafter"/>
</dbReference>
<evidence type="ECO:0000256" key="1">
    <source>
        <dbReference type="ARBA" id="ARBA00004123"/>
    </source>
</evidence>
<keyword evidence="3" id="KW-0539">Nucleus</keyword>
<dbReference type="AlphaFoldDB" id="K2NQ14"/>
<evidence type="ECO:0000256" key="4">
    <source>
        <dbReference type="SAM" id="Phobius"/>
    </source>
</evidence>
<dbReference type="GO" id="GO:0005634">
    <property type="term" value="C:nucleus"/>
    <property type="evidence" value="ECO:0007669"/>
    <property type="project" value="UniProtKB-SubCell"/>
</dbReference>
<dbReference type="PANTHER" id="PTHR19980:SF0">
    <property type="entry name" value="CLEAVAGE STIMULATION FACTOR SUBUNIT 3"/>
    <property type="match status" value="1"/>
</dbReference>
<dbReference type="InterPro" id="IPR045243">
    <property type="entry name" value="Rna14-like"/>
</dbReference>
<keyword evidence="4" id="KW-1133">Transmembrane helix</keyword>
<evidence type="ECO:0000259" key="5">
    <source>
        <dbReference type="Pfam" id="PF05843"/>
    </source>
</evidence>
<gene>
    <name evidence="6" type="ORF">MOQ_005200</name>
</gene>
<dbReference type="InterPro" id="IPR008847">
    <property type="entry name" value="Suf"/>
</dbReference>
<dbReference type="Gene3D" id="1.25.40.10">
    <property type="entry name" value="Tetratricopeptide repeat domain"/>
    <property type="match status" value="1"/>
</dbReference>
<evidence type="ECO:0000313" key="7">
    <source>
        <dbReference type="Proteomes" id="UP000007350"/>
    </source>
</evidence>
<evidence type="ECO:0000313" key="6">
    <source>
        <dbReference type="EMBL" id="EKF30972.1"/>
    </source>
</evidence>
<dbReference type="EMBL" id="AHKC01011203">
    <property type="protein sequence ID" value="EKF30972.1"/>
    <property type="molecule type" value="Genomic_DNA"/>
</dbReference>
<organism evidence="6 7">
    <name type="scientific">Trypanosoma cruzi marinkellei</name>
    <dbReference type="NCBI Taxonomy" id="85056"/>
    <lineage>
        <taxon>Eukaryota</taxon>
        <taxon>Discoba</taxon>
        <taxon>Euglenozoa</taxon>
        <taxon>Kinetoplastea</taxon>
        <taxon>Metakinetoplastina</taxon>
        <taxon>Trypanosomatida</taxon>
        <taxon>Trypanosomatidae</taxon>
        <taxon>Trypanosoma</taxon>
        <taxon>Schizotrypanum</taxon>
    </lineage>
</organism>
<keyword evidence="4" id="KW-0472">Membrane</keyword>
<accession>K2NQ14</accession>
<reference evidence="6 7" key="1">
    <citation type="journal article" date="2012" name="BMC Genomics">
        <title>Comparative genomic analysis of human infective Trypanosoma cruzi lineages with the bat-restricted subspecies T. cruzi marinkellei.</title>
        <authorList>
            <person name="Franzen O."/>
            <person name="Talavera-Lopez C."/>
            <person name="Ochaya S."/>
            <person name="Butler C.E."/>
            <person name="Messenger L.A."/>
            <person name="Lewis M.D."/>
            <person name="Llewellyn M.S."/>
            <person name="Marinkelle C.J."/>
            <person name="Tyler K.M."/>
            <person name="Miles M.A."/>
            <person name="Andersson B."/>
        </authorList>
    </citation>
    <scope>NUCLEOTIDE SEQUENCE [LARGE SCALE GENOMIC DNA]</scope>
    <source>
        <strain evidence="6 7">B7</strain>
    </source>
</reference>
<keyword evidence="4" id="KW-0812">Transmembrane</keyword>
<evidence type="ECO:0000256" key="3">
    <source>
        <dbReference type="ARBA" id="ARBA00023242"/>
    </source>
</evidence>
<dbReference type="SUPFAM" id="SSF48452">
    <property type="entry name" value="TPR-like"/>
    <property type="match status" value="1"/>
</dbReference>
<protein>
    <recommendedName>
        <fullName evidence="5">Suppressor of forked domain-containing protein</fullName>
    </recommendedName>
</protein>
<proteinExistence type="predicted"/>
<keyword evidence="7" id="KW-1185">Reference proteome</keyword>
<sequence length="689" mass="79249">MVSERNLAFLALIWRRFNFYLKLHFRPSHHGVFIAVITIIDSCYSLLPITFWIFLGIIFFLTTCLAMELCSDDSCPLFLGEYIRSNPSSAISARWVFELPDEEQGDCIAKMVGNAVYQETWLSYFEYAEKKEIPVTDEISLEAIRAVGLDPYSASLWLKVIELCSTAEKKRELFLLALRVPLYQQGLVYKAYKNFESEVAKQSGQSISSFPSLSEVMQYSKILETEPTWPDRFVDVQTANRTRNDAVIAQWNSLLNFMFEKYEECPLSRDLHLRRIELAFRQLCSQFSHEDICWYAYACFVAVDLKDEMQAREIVEKGRSLIGDNSIALRSLDALLSNSDLESVNRLNDILKEGIFLQRLYANTANTSLQNRKRFRDVGKIAAANFISDWRIYHQWASAEQCVLSDIQMAARVYERGISCASTSLKDAVLLSNEAVNYHLCQQNEREVLGYAERQIELLSSTQHEGFIRASWNQLVHAESILGLPSLTKTLRRRAERCVDFSRKSIIERYRVGNYIPSSDEELDWLEYVDDLLNARKEEQEPVFEGVVPLKHLTLSTDSTYCPNPVLPDVSLWSTFEMCPNREHSSGAEDSDEVVGSRTLRGRLVYKLKIDEKTVARLKREAQLRQEEENRGVGSKALKGPHTALQALVEKLGSKKWNASQLKMCRILNAEWLMNTLTHGELDLRKRRQ</sequence>
<dbReference type="Pfam" id="PF05843">
    <property type="entry name" value="Suf"/>
    <property type="match status" value="1"/>
</dbReference>
<dbReference type="OrthoDB" id="276665at2759"/>
<dbReference type="PANTHER" id="PTHR19980">
    <property type="entry name" value="RNA CLEAVAGE STIMULATION FACTOR"/>
    <property type="match status" value="1"/>
</dbReference>
<name>K2NQ14_TRYCR</name>
<dbReference type="GO" id="GO:0031124">
    <property type="term" value="P:mRNA 3'-end processing"/>
    <property type="evidence" value="ECO:0007669"/>
    <property type="project" value="InterPro"/>
</dbReference>
<feature type="domain" description="Suppressor of forked" evidence="5">
    <location>
        <begin position="168"/>
        <end position="326"/>
    </location>
</feature>
<feature type="transmembrane region" description="Helical" evidence="4">
    <location>
        <begin position="32"/>
        <end position="61"/>
    </location>
</feature>
<evidence type="ECO:0000256" key="2">
    <source>
        <dbReference type="ARBA" id="ARBA00022737"/>
    </source>
</evidence>
<dbReference type="InterPro" id="IPR011990">
    <property type="entry name" value="TPR-like_helical_dom_sf"/>
</dbReference>
<comment type="caution">
    <text evidence="6">The sequence shown here is derived from an EMBL/GenBank/DDBJ whole genome shotgun (WGS) entry which is preliminary data.</text>
</comment>
<keyword evidence="2" id="KW-0677">Repeat</keyword>